<protein>
    <submittedName>
        <fullName evidence="1">Uncharacterized protein</fullName>
    </submittedName>
</protein>
<evidence type="ECO:0000313" key="1">
    <source>
        <dbReference type="EMBL" id="QHM70374.1"/>
    </source>
</evidence>
<keyword evidence="2" id="KW-1185">Reference proteome</keyword>
<reference evidence="1 2" key="1">
    <citation type="submission" date="2018-03" db="EMBL/GenBank/DDBJ databases">
        <title>Pantoea intestinalis SRCM103226 isolated form the mealworm.</title>
        <authorList>
            <person name="Jeong D.-Y."/>
            <person name="Kim J.W."/>
        </authorList>
    </citation>
    <scope>NUCLEOTIDE SEQUENCE [LARGE SCALE GENOMIC DNA]</scope>
    <source>
        <strain evidence="1 2">SRCM103226</strain>
    </source>
</reference>
<dbReference type="EMBL" id="CP028271">
    <property type="protein sequence ID" value="QHM70374.1"/>
    <property type="molecule type" value="Genomic_DNA"/>
</dbReference>
<name>A0A6P1PWF2_9GAMM</name>
<accession>A0A6P1PWF2</accession>
<dbReference type="AlphaFoldDB" id="A0A6P1PWF2"/>
<sequence length="89" mass="9593">MVCDGETDRLAPVGFFVGINGFSVKATLFAACHIEKAAGNVNGKQRSDTRCVQLFNRGLRFKHGGVVYQPGQRTEIAIAAGNQGNSLFY</sequence>
<organism evidence="1 2">
    <name type="scientific">Mixta intestinalis</name>
    <dbReference type="NCBI Taxonomy" id="1615494"/>
    <lineage>
        <taxon>Bacteria</taxon>
        <taxon>Pseudomonadati</taxon>
        <taxon>Pseudomonadota</taxon>
        <taxon>Gammaproteobacteria</taxon>
        <taxon>Enterobacterales</taxon>
        <taxon>Erwiniaceae</taxon>
        <taxon>Mixta</taxon>
    </lineage>
</organism>
<dbReference type="Proteomes" id="UP000464053">
    <property type="component" value="Chromosome"/>
</dbReference>
<gene>
    <name evidence="1" type="ORF">C7M51_00647</name>
</gene>
<proteinExistence type="predicted"/>
<evidence type="ECO:0000313" key="2">
    <source>
        <dbReference type="Proteomes" id="UP000464053"/>
    </source>
</evidence>
<dbReference type="KEGG" id="mint:C7M51_00647"/>